<dbReference type="EMBL" id="SRLO01000819">
    <property type="protein sequence ID" value="TNN45873.1"/>
    <property type="molecule type" value="Genomic_DNA"/>
</dbReference>
<gene>
    <name evidence="1" type="ORF">EYF80_043933</name>
</gene>
<evidence type="ECO:0000313" key="1">
    <source>
        <dbReference type="EMBL" id="TNN45873.1"/>
    </source>
</evidence>
<comment type="caution">
    <text evidence="1">The sequence shown here is derived from an EMBL/GenBank/DDBJ whole genome shotgun (WGS) entry which is preliminary data.</text>
</comment>
<keyword evidence="2" id="KW-1185">Reference proteome</keyword>
<reference evidence="1 2" key="1">
    <citation type="submission" date="2019-03" db="EMBL/GenBank/DDBJ databases">
        <title>First draft genome of Liparis tanakae, snailfish: a comprehensive survey of snailfish specific genes.</title>
        <authorList>
            <person name="Kim W."/>
            <person name="Song I."/>
            <person name="Jeong J.-H."/>
            <person name="Kim D."/>
            <person name="Kim S."/>
            <person name="Ryu S."/>
            <person name="Song J.Y."/>
            <person name="Lee S.K."/>
        </authorList>
    </citation>
    <scope>NUCLEOTIDE SEQUENCE [LARGE SCALE GENOMIC DNA]</scope>
    <source>
        <tissue evidence="1">Muscle</tissue>
    </source>
</reference>
<dbReference type="AlphaFoldDB" id="A0A4Z2FYT7"/>
<sequence>MSPFPKELECKRTRRFEPVNERLGSARIRDGGPREKRSSSAFVTCGAVDVGGARTGSPPEEQRAN</sequence>
<name>A0A4Z2FYT7_9TELE</name>
<proteinExistence type="predicted"/>
<accession>A0A4Z2FYT7</accession>
<evidence type="ECO:0000313" key="2">
    <source>
        <dbReference type="Proteomes" id="UP000314294"/>
    </source>
</evidence>
<dbReference type="Proteomes" id="UP000314294">
    <property type="component" value="Unassembled WGS sequence"/>
</dbReference>
<protein>
    <submittedName>
        <fullName evidence="1">Uncharacterized protein</fullName>
    </submittedName>
</protein>
<organism evidence="1 2">
    <name type="scientific">Liparis tanakae</name>
    <name type="common">Tanaka's snailfish</name>
    <dbReference type="NCBI Taxonomy" id="230148"/>
    <lineage>
        <taxon>Eukaryota</taxon>
        <taxon>Metazoa</taxon>
        <taxon>Chordata</taxon>
        <taxon>Craniata</taxon>
        <taxon>Vertebrata</taxon>
        <taxon>Euteleostomi</taxon>
        <taxon>Actinopterygii</taxon>
        <taxon>Neopterygii</taxon>
        <taxon>Teleostei</taxon>
        <taxon>Neoteleostei</taxon>
        <taxon>Acanthomorphata</taxon>
        <taxon>Eupercaria</taxon>
        <taxon>Perciformes</taxon>
        <taxon>Cottioidei</taxon>
        <taxon>Cottales</taxon>
        <taxon>Liparidae</taxon>
        <taxon>Liparis</taxon>
    </lineage>
</organism>